<keyword evidence="5 7" id="KW-1133">Transmembrane helix</keyword>
<evidence type="ECO:0000256" key="3">
    <source>
        <dbReference type="ARBA" id="ARBA00022475"/>
    </source>
</evidence>
<sequence>MAVPLLRTLILYCAVICAVRLMGKRQIGELDPSELVVTILVSDLAAVPMQDLGIPLLSGLVPIATLVVLEIFLSFAALKSRRFRRLLNGQPAIIIRRGQLDIGKLRQMRLTTDEVIETLRKQNVAAVSDVKYGVIEPDGTLTVILKQPQQPVTAEMLGITPKDTGLPLVVVSDGKMVPRSLELLHLSPADIERRLKNQSIAVEDVFLMTLDDCGNTFLQKKEGRA</sequence>
<comment type="similarity">
    <text evidence="2">Belongs to the UPF0702 family.</text>
</comment>
<evidence type="ECO:0000313" key="9">
    <source>
        <dbReference type="EMBL" id="MCC2176819.1"/>
    </source>
</evidence>
<name>A0AAW4W1Q3_9FIRM</name>
<evidence type="ECO:0000313" key="10">
    <source>
        <dbReference type="Proteomes" id="UP001298753"/>
    </source>
</evidence>
<feature type="transmembrane region" description="Helical" evidence="7">
    <location>
        <begin position="6"/>
        <end position="23"/>
    </location>
</feature>
<dbReference type="RefSeq" id="WP_195386957.1">
    <property type="nucleotide sequence ID" value="NZ_DBFEHX010000120.1"/>
</dbReference>
<dbReference type="InterPro" id="IPR023090">
    <property type="entry name" value="UPF0702_alpha/beta_dom_sf"/>
</dbReference>
<evidence type="ECO:0000256" key="4">
    <source>
        <dbReference type="ARBA" id="ARBA00022692"/>
    </source>
</evidence>
<organism evidence="9 10">
    <name type="scientific">Agathobaculum butyriciproducens</name>
    <dbReference type="NCBI Taxonomy" id="1628085"/>
    <lineage>
        <taxon>Bacteria</taxon>
        <taxon>Bacillati</taxon>
        <taxon>Bacillota</taxon>
        <taxon>Clostridia</taxon>
        <taxon>Eubacteriales</taxon>
        <taxon>Butyricicoccaceae</taxon>
        <taxon>Agathobaculum</taxon>
    </lineage>
</organism>
<dbReference type="InterPro" id="IPR007353">
    <property type="entry name" value="DUF421"/>
</dbReference>
<keyword evidence="4 7" id="KW-0812">Transmembrane</keyword>
<keyword evidence="3" id="KW-1003">Cell membrane</keyword>
<keyword evidence="10" id="KW-1185">Reference proteome</keyword>
<evidence type="ECO:0000256" key="6">
    <source>
        <dbReference type="ARBA" id="ARBA00023136"/>
    </source>
</evidence>
<comment type="caution">
    <text evidence="9">The sequence shown here is derived from an EMBL/GenBank/DDBJ whole genome shotgun (WGS) entry which is preliminary data.</text>
</comment>
<protein>
    <submittedName>
        <fullName evidence="9">DUF421 domain-containing protein</fullName>
    </submittedName>
</protein>
<dbReference type="GeneID" id="98659144"/>
<dbReference type="Proteomes" id="UP001298753">
    <property type="component" value="Unassembled WGS sequence"/>
</dbReference>
<feature type="transmembrane region" description="Helical" evidence="7">
    <location>
        <begin position="60"/>
        <end position="78"/>
    </location>
</feature>
<evidence type="ECO:0000259" key="8">
    <source>
        <dbReference type="Pfam" id="PF04239"/>
    </source>
</evidence>
<gene>
    <name evidence="9" type="ORF">LKD22_06720</name>
</gene>
<dbReference type="PANTHER" id="PTHR34582">
    <property type="entry name" value="UPF0702 TRANSMEMBRANE PROTEIN YCAP"/>
    <property type="match status" value="1"/>
</dbReference>
<accession>A0AAW4W1Q3</accession>
<feature type="domain" description="YetF C-terminal" evidence="8">
    <location>
        <begin position="79"/>
        <end position="210"/>
    </location>
</feature>
<dbReference type="AlphaFoldDB" id="A0AAW4W1Q3"/>
<evidence type="ECO:0000256" key="1">
    <source>
        <dbReference type="ARBA" id="ARBA00004651"/>
    </source>
</evidence>
<dbReference type="Pfam" id="PF04239">
    <property type="entry name" value="DUF421"/>
    <property type="match status" value="1"/>
</dbReference>
<dbReference type="EMBL" id="JAJEPX010000016">
    <property type="protein sequence ID" value="MCC2176819.1"/>
    <property type="molecule type" value="Genomic_DNA"/>
</dbReference>
<evidence type="ECO:0000256" key="5">
    <source>
        <dbReference type="ARBA" id="ARBA00022989"/>
    </source>
</evidence>
<evidence type="ECO:0000256" key="2">
    <source>
        <dbReference type="ARBA" id="ARBA00006448"/>
    </source>
</evidence>
<comment type="subcellular location">
    <subcellularLocation>
        <location evidence="1">Cell membrane</location>
        <topology evidence="1">Multi-pass membrane protein</topology>
    </subcellularLocation>
</comment>
<dbReference type="PANTHER" id="PTHR34582:SF6">
    <property type="entry name" value="UPF0702 TRANSMEMBRANE PROTEIN YCAP"/>
    <property type="match status" value="1"/>
</dbReference>
<proteinExistence type="inferred from homology"/>
<dbReference type="Gene3D" id="3.30.240.20">
    <property type="entry name" value="bsu07140 like domains"/>
    <property type="match status" value="2"/>
</dbReference>
<keyword evidence="6 7" id="KW-0472">Membrane</keyword>
<evidence type="ECO:0000256" key="7">
    <source>
        <dbReference type="SAM" id="Phobius"/>
    </source>
</evidence>
<dbReference type="GO" id="GO:0005886">
    <property type="term" value="C:plasma membrane"/>
    <property type="evidence" value="ECO:0007669"/>
    <property type="project" value="UniProtKB-SubCell"/>
</dbReference>
<reference evidence="9 10" key="1">
    <citation type="submission" date="2021-10" db="EMBL/GenBank/DDBJ databases">
        <title>Anaerobic single-cell dispensing facilitates the cultivation of human gut bacteria.</title>
        <authorList>
            <person name="Afrizal A."/>
        </authorList>
    </citation>
    <scope>NUCLEOTIDE SEQUENCE [LARGE SCALE GENOMIC DNA]</scope>
    <source>
        <strain evidence="9 10">CLA-AA-H270</strain>
    </source>
</reference>